<dbReference type="EMBL" id="AAZO01007056">
    <property type="status" value="NOT_ANNOTATED_CDS"/>
    <property type="molecule type" value="Genomic_DNA"/>
</dbReference>
<dbReference type="OMA" id="WWGYSPA"/>
<gene>
    <name evidence="8" type="primary">8232206</name>
    <name evidence="7" type="ORF">Phum_PHUM579660</name>
</gene>
<dbReference type="RefSeq" id="XP_002432274.1">
    <property type="nucleotide sequence ID" value="XM_002432229.1"/>
</dbReference>
<evidence type="ECO:0000313" key="9">
    <source>
        <dbReference type="Proteomes" id="UP000009046"/>
    </source>
</evidence>
<dbReference type="KEGG" id="phu:Phum_PHUM579660"/>
<dbReference type="AlphaFoldDB" id="E0W1N0"/>
<accession>E0W1N0</accession>
<organism>
    <name type="scientific">Pediculus humanus subsp. corporis</name>
    <name type="common">Body louse</name>
    <dbReference type="NCBI Taxonomy" id="121224"/>
    <lineage>
        <taxon>Eukaryota</taxon>
        <taxon>Metazoa</taxon>
        <taxon>Ecdysozoa</taxon>
        <taxon>Arthropoda</taxon>
        <taxon>Hexapoda</taxon>
        <taxon>Insecta</taxon>
        <taxon>Pterygota</taxon>
        <taxon>Neoptera</taxon>
        <taxon>Paraneoptera</taxon>
        <taxon>Psocodea</taxon>
        <taxon>Troctomorpha</taxon>
        <taxon>Phthiraptera</taxon>
        <taxon>Anoplura</taxon>
        <taxon>Pediculidae</taxon>
        <taxon>Pediculus</taxon>
    </lineage>
</organism>
<comment type="similarity">
    <text evidence="1">Belongs to the DNAAF3 family.</text>
</comment>
<dbReference type="OrthoDB" id="538817at2759"/>
<dbReference type="GO" id="GO:0120293">
    <property type="term" value="C:dynein axonemal particle"/>
    <property type="evidence" value="ECO:0007669"/>
    <property type="project" value="UniProtKB-SubCell"/>
</dbReference>
<dbReference type="InterPro" id="IPR028235">
    <property type="entry name" value="DNAAF3_C"/>
</dbReference>
<evidence type="ECO:0000313" key="8">
    <source>
        <dbReference type="EnsemblMetazoa" id="PHUM579660-PA"/>
    </source>
</evidence>
<dbReference type="GO" id="GO:0070286">
    <property type="term" value="P:axonemal dynein complex assembly"/>
    <property type="evidence" value="ECO:0007669"/>
    <property type="project" value="InterPro"/>
</dbReference>
<evidence type="ECO:0008006" key="10">
    <source>
        <dbReference type="Google" id="ProtNLM"/>
    </source>
</evidence>
<sequence length="523" mass="61699">MRKKQEAFTMHLLCLTYFSQFNFYIYNAYQFVLGVTIDTVNHIVNIVKKKKYCTYLCFIMWWGFSEALDLLDEVPDSSNSSSEPESKENVYNVLLIGQFDCRHVLKTLAQKYRHDLSIGINFYIYEPLLENVARQLLFLTLALEPPDRLGIVEKTLFFMELYGNVLLRPATKKYLTRVSKCLLNVVTNTNYNKKILPSIYLDNLKYKERDQLEVIFKYWASNENSFDIVTAWNERIRKDLGVRYDSRFGVYDWDYHMRYHCFGAEVLKSQEYQRFRERGMSYYFEDTDPCMPNNTLASAIFPSGSKILSYGYLGDITTGPYPAFGFHCEDEEMFKKVNGQLPKTATDVTERNLMRIFFELQHQKPFVPSSDNSDHCIPVVYLDTSHKLKLISDLPESMDSNRIRIKDACEEYNSIDTNNCNVKFLPTTALKDYPQKLDYENFFDVVFICQTTVLKYLKPEMIKMFKPDCRILIDTPKYLLNYRKESLHEFKNNLKTLMDGCQCKIIGTYEPEKDEFVRYRVKK</sequence>
<dbReference type="EMBL" id="DS235872">
    <property type="protein sequence ID" value="EEB19536.1"/>
    <property type="molecule type" value="Genomic_DNA"/>
</dbReference>
<dbReference type="GO" id="GO:0044458">
    <property type="term" value="P:motile cilium assembly"/>
    <property type="evidence" value="ECO:0007669"/>
    <property type="project" value="TreeGrafter"/>
</dbReference>
<dbReference type="Pfam" id="PF14737">
    <property type="entry name" value="DUF4470"/>
    <property type="match status" value="1"/>
</dbReference>
<proteinExistence type="inferred from homology"/>
<dbReference type="InParanoid" id="E0W1N0"/>
<evidence type="ECO:0000313" key="7">
    <source>
        <dbReference type="EMBL" id="EEB19536.1"/>
    </source>
</evidence>
<dbReference type="VEuPathDB" id="VectorBase:PHUM579660"/>
<reference evidence="8" key="3">
    <citation type="submission" date="2020-05" db="UniProtKB">
        <authorList>
            <consortium name="EnsemblMetazoa"/>
        </authorList>
    </citation>
    <scope>IDENTIFICATION</scope>
    <source>
        <strain evidence="8">USDA</strain>
    </source>
</reference>
<name>E0W1N0_PEDHC</name>
<evidence type="ECO:0000259" key="5">
    <source>
        <dbReference type="Pfam" id="PF14737"/>
    </source>
</evidence>
<protein>
    <recommendedName>
        <fullName evidence="10">Dynein assembly factor 3, axonemal</fullName>
    </recommendedName>
</protein>
<dbReference type="Pfam" id="PF14740">
    <property type="entry name" value="DUF4471"/>
    <property type="match status" value="1"/>
</dbReference>
<dbReference type="HOGENOM" id="CLU_024420_2_1_1"/>
<comment type="subcellular location">
    <subcellularLocation>
        <location evidence="4">Dynein axonemal particle</location>
    </subcellularLocation>
</comment>
<evidence type="ECO:0000259" key="6">
    <source>
        <dbReference type="Pfam" id="PF14740"/>
    </source>
</evidence>
<dbReference type="STRING" id="121224.E0W1N0"/>
<dbReference type="GeneID" id="8232206"/>
<keyword evidence="2" id="KW-0963">Cytoplasm</keyword>
<dbReference type="CTD" id="8232206"/>
<dbReference type="eggNOG" id="ENOG502QT97">
    <property type="taxonomic scope" value="Eukaryota"/>
</dbReference>
<feature type="domain" description="DUF4470" evidence="5">
    <location>
        <begin position="61"/>
        <end position="167"/>
    </location>
</feature>
<dbReference type="InterPro" id="IPR027974">
    <property type="entry name" value="DUF4470"/>
</dbReference>
<evidence type="ECO:0000256" key="2">
    <source>
        <dbReference type="ARBA" id="ARBA00022490"/>
    </source>
</evidence>
<evidence type="ECO:0000256" key="4">
    <source>
        <dbReference type="ARBA" id="ARBA00024190"/>
    </source>
</evidence>
<evidence type="ECO:0000256" key="3">
    <source>
        <dbReference type="ARBA" id="ARBA00022794"/>
    </source>
</evidence>
<feature type="domain" description="Dynein assembly factor 3 C-terminal" evidence="6">
    <location>
        <begin position="200"/>
        <end position="505"/>
    </location>
</feature>
<keyword evidence="9" id="KW-1185">Reference proteome</keyword>
<dbReference type="Proteomes" id="UP000009046">
    <property type="component" value="Unassembled WGS sequence"/>
</dbReference>
<dbReference type="PANTHER" id="PTHR22118:SF14">
    <property type="entry name" value="DYNEIN AXONEMAL ASSEMBLY FACTOR 3"/>
    <property type="match status" value="1"/>
</dbReference>
<dbReference type="EnsemblMetazoa" id="PHUM579660-RA">
    <property type="protein sequence ID" value="PHUM579660-PA"/>
    <property type="gene ID" value="PHUM579660"/>
</dbReference>
<evidence type="ECO:0000256" key="1">
    <source>
        <dbReference type="ARBA" id="ARBA00010449"/>
    </source>
</evidence>
<keyword evidence="3" id="KW-0970">Cilium biogenesis/degradation</keyword>
<dbReference type="InterPro" id="IPR039304">
    <property type="entry name" value="DNAAF3"/>
</dbReference>
<reference evidence="7" key="2">
    <citation type="submission" date="2007-04" db="EMBL/GenBank/DDBJ databases">
        <title>The genome of the human body louse.</title>
        <authorList>
            <consortium name="The Human Body Louse Genome Consortium"/>
            <person name="Kirkness E."/>
            <person name="Walenz B."/>
            <person name="Hass B."/>
            <person name="Bruggner R."/>
            <person name="Strausberg R."/>
        </authorList>
    </citation>
    <scope>NUCLEOTIDE SEQUENCE</scope>
    <source>
        <strain evidence="7">USDA</strain>
    </source>
</reference>
<dbReference type="PANTHER" id="PTHR22118">
    <property type="entry name" value="DYNEIN ASSEMBLY FACTOR 3, AXONEMAL"/>
    <property type="match status" value="1"/>
</dbReference>
<dbReference type="FunCoup" id="E0W1N0">
    <property type="interactions" value="2"/>
</dbReference>
<reference evidence="7" key="1">
    <citation type="submission" date="2007-04" db="EMBL/GenBank/DDBJ databases">
        <title>Annotation of Pediculus humanus corporis strain USDA.</title>
        <authorList>
            <person name="Kirkness E."/>
            <person name="Hannick L."/>
            <person name="Hass B."/>
            <person name="Bruggner R."/>
            <person name="Lawson D."/>
            <person name="Bidwell S."/>
            <person name="Joardar V."/>
            <person name="Caler E."/>
            <person name="Walenz B."/>
            <person name="Inman J."/>
            <person name="Schobel S."/>
            <person name="Galinsky K."/>
            <person name="Amedeo P."/>
            <person name="Strausberg R."/>
        </authorList>
    </citation>
    <scope>NUCLEOTIDE SEQUENCE</scope>
    <source>
        <strain evidence="7">USDA</strain>
    </source>
</reference>